<comment type="caution">
    <text evidence="1">Lacks conserved residue(s) required for the propagation of feature annotation.</text>
</comment>
<reference evidence="3" key="1">
    <citation type="journal article" date="2019" name="bioRxiv">
        <title>The Genome of the Zebra Mussel, Dreissena polymorpha: A Resource for Invasive Species Research.</title>
        <authorList>
            <person name="McCartney M.A."/>
            <person name="Auch B."/>
            <person name="Kono T."/>
            <person name="Mallez S."/>
            <person name="Zhang Y."/>
            <person name="Obille A."/>
            <person name="Becker A."/>
            <person name="Abrahante J.E."/>
            <person name="Garbe J."/>
            <person name="Badalamenti J.P."/>
            <person name="Herman A."/>
            <person name="Mangelson H."/>
            <person name="Liachko I."/>
            <person name="Sullivan S."/>
            <person name="Sone E.D."/>
            <person name="Koren S."/>
            <person name="Silverstein K.A.T."/>
            <person name="Beckman K.B."/>
            <person name="Gohl D.M."/>
        </authorList>
    </citation>
    <scope>NUCLEOTIDE SEQUENCE</scope>
    <source>
        <strain evidence="3">Duluth1</strain>
        <tissue evidence="3">Whole animal</tissue>
    </source>
</reference>
<evidence type="ECO:0000256" key="1">
    <source>
        <dbReference type="PROSITE-ProRule" id="PRU01005"/>
    </source>
</evidence>
<dbReference type="AlphaFoldDB" id="A0A9D4EUI9"/>
<reference evidence="3" key="2">
    <citation type="submission" date="2020-11" db="EMBL/GenBank/DDBJ databases">
        <authorList>
            <person name="McCartney M.A."/>
            <person name="Auch B."/>
            <person name="Kono T."/>
            <person name="Mallez S."/>
            <person name="Becker A."/>
            <person name="Gohl D.M."/>
            <person name="Silverstein K.A.T."/>
            <person name="Koren S."/>
            <person name="Bechman K.B."/>
            <person name="Herman A."/>
            <person name="Abrahante J.E."/>
            <person name="Garbe J."/>
        </authorList>
    </citation>
    <scope>NUCLEOTIDE SEQUENCE</scope>
    <source>
        <strain evidence="3">Duluth1</strain>
        <tissue evidence="3">Whole animal</tissue>
    </source>
</reference>
<evidence type="ECO:0000313" key="4">
    <source>
        <dbReference type="EMBL" id="KAH3787181.1"/>
    </source>
</evidence>
<accession>A0A9D4EUI9</accession>
<feature type="domain" description="ShKT" evidence="2">
    <location>
        <begin position="1"/>
        <end position="35"/>
    </location>
</feature>
<dbReference type="PROSITE" id="PS51670">
    <property type="entry name" value="SHKT"/>
    <property type="match status" value="1"/>
</dbReference>
<proteinExistence type="predicted"/>
<evidence type="ECO:0000313" key="3">
    <source>
        <dbReference type="EMBL" id="KAH3787179.1"/>
    </source>
</evidence>
<keyword evidence="5" id="KW-1185">Reference proteome</keyword>
<dbReference type="InterPro" id="IPR003582">
    <property type="entry name" value="ShKT_dom"/>
</dbReference>
<protein>
    <recommendedName>
        <fullName evidence="2">ShKT domain-containing protein</fullName>
    </recommendedName>
</protein>
<sequence>MHTNAEECERWAARGECQVNRVWMTANCRQSCHMCGDSVVVITTTPEPEPGRLKSVGLYP</sequence>
<organism evidence="3 5">
    <name type="scientific">Dreissena polymorpha</name>
    <name type="common">Zebra mussel</name>
    <name type="synonym">Mytilus polymorpha</name>
    <dbReference type="NCBI Taxonomy" id="45954"/>
    <lineage>
        <taxon>Eukaryota</taxon>
        <taxon>Metazoa</taxon>
        <taxon>Spiralia</taxon>
        <taxon>Lophotrochozoa</taxon>
        <taxon>Mollusca</taxon>
        <taxon>Bivalvia</taxon>
        <taxon>Autobranchia</taxon>
        <taxon>Heteroconchia</taxon>
        <taxon>Euheterodonta</taxon>
        <taxon>Imparidentia</taxon>
        <taxon>Neoheterodontei</taxon>
        <taxon>Myida</taxon>
        <taxon>Dreissenoidea</taxon>
        <taxon>Dreissenidae</taxon>
        <taxon>Dreissena</taxon>
    </lineage>
</organism>
<evidence type="ECO:0000259" key="2">
    <source>
        <dbReference type="PROSITE" id="PS51670"/>
    </source>
</evidence>
<dbReference type="EMBL" id="JAIWYP010000008">
    <property type="protein sequence ID" value="KAH3787179.1"/>
    <property type="molecule type" value="Genomic_DNA"/>
</dbReference>
<dbReference type="Proteomes" id="UP000828390">
    <property type="component" value="Unassembled WGS sequence"/>
</dbReference>
<name>A0A9D4EUI9_DREPO</name>
<gene>
    <name evidence="3" type="ORF">DPMN_165299</name>
    <name evidence="4" type="ORF">DPMN_165301</name>
</gene>
<evidence type="ECO:0000313" key="5">
    <source>
        <dbReference type="Proteomes" id="UP000828390"/>
    </source>
</evidence>
<dbReference type="EMBL" id="JAIWYP010000008">
    <property type="protein sequence ID" value="KAH3787181.1"/>
    <property type="molecule type" value="Genomic_DNA"/>
</dbReference>
<comment type="caution">
    <text evidence="3">The sequence shown here is derived from an EMBL/GenBank/DDBJ whole genome shotgun (WGS) entry which is preliminary data.</text>
</comment>
<dbReference type="Pfam" id="PF01549">
    <property type="entry name" value="ShK"/>
    <property type="match status" value="1"/>
</dbReference>